<sequence length="102" mass="11233">MIDTYHPLDARAAQDLETQASEIASALRVLQPKAQHRKGQLFALLYPVIVELLEKSVTQKAILKVLEAKGLKLHPTRFNELMASANKAHSKAGTETNEEGEA</sequence>
<dbReference type="Proteomes" id="UP001500657">
    <property type="component" value="Unassembled WGS sequence"/>
</dbReference>
<name>A0ABN0UHQ8_9GAMM</name>
<dbReference type="EMBL" id="BAAAFO010000002">
    <property type="protein sequence ID" value="GAA0250922.1"/>
    <property type="molecule type" value="Genomic_DNA"/>
</dbReference>
<comment type="caution">
    <text evidence="1">The sequence shown here is derived from an EMBL/GenBank/DDBJ whole genome shotgun (WGS) entry which is preliminary data.</text>
</comment>
<accession>A0ABN0UHQ8</accession>
<protein>
    <submittedName>
        <fullName evidence="1">Uncharacterized protein</fullName>
    </submittedName>
</protein>
<keyword evidence="2" id="KW-1185">Reference proteome</keyword>
<gene>
    <name evidence="1" type="ORF">GCM10009126_15460</name>
</gene>
<reference evidence="1 2" key="1">
    <citation type="journal article" date="2019" name="Int. J. Syst. Evol. Microbiol.">
        <title>The Global Catalogue of Microorganisms (GCM) 10K type strain sequencing project: providing services to taxonomists for standard genome sequencing and annotation.</title>
        <authorList>
            <consortium name="The Broad Institute Genomics Platform"/>
            <consortium name="The Broad Institute Genome Sequencing Center for Infectious Disease"/>
            <person name="Wu L."/>
            <person name="Ma J."/>
        </authorList>
    </citation>
    <scope>NUCLEOTIDE SEQUENCE [LARGE SCALE GENOMIC DNA]</scope>
    <source>
        <strain evidence="1 2">JCM 16242</strain>
    </source>
</reference>
<evidence type="ECO:0000313" key="1">
    <source>
        <dbReference type="EMBL" id="GAA0250922.1"/>
    </source>
</evidence>
<dbReference type="RefSeq" id="WP_343881842.1">
    <property type="nucleotide sequence ID" value="NZ_BAAAFO010000002.1"/>
</dbReference>
<organism evidence="1 2">
    <name type="scientific">Rhodanobacter caeni</name>
    <dbReference type="NCBI Taxonomy" id="657654"/>
    <lineage>
        <taxon>Bacteria</taxon>
        <taxon>Pseudomonadati</taxon>
        <taxon>Pseudomonadota</taxon>
        <taxon>Gammaproteobacteria</taxon>
        <taxon>Lysobacterales</taxon>
        <taxon>Rhodanobacteraceae</taxon>
        <taxon>Rhodanobacter</taxon>
    </lineage>
</organism>
<proteinExistence type="predicted"/>
<evidence type="ECO:0000313" key="2">
    <source>
        <dbReference type="Proteomes" id="UP001500657"/>
    </source>
</evidence>